<feature type="region of interest" description="Disordered" evidence="1">
    <location>
        <begin position="402"/>
        <end position="627"/>
    </location>
</feature>
<feature type="signal peptide" evidence="2">
    <location>
        <begin position="1"/>
        <end position="29"/>
    </location>
</feature>
<feature type="compositionally biased region" description="Low complexity" evidence="1">
    <location>
        <begin position="529"/>
        <end position="545"/>
    </location>
</feature>
<feature type="compositionally biased region" description="Basic and acidic residues" evidence="1">
    <location>
        <begin position="284"/>
        <end position="301"/>
    </location>
</feature>
<feature type="region of interest" description="Disordered" evidence="1">
    <location>
        <begin position="173"/>
        <end position="254"/>
    </location>
</feature>
<sequence>MSTTPTPSLLHVLSLGLLALNNYSPRVQITPTSRDGNMTAARFGEIRRSTAGKKYVAVQSIPQFNLSLHRGEEVALCRTDTASNEIGSIPTPKFYPQQPLFMPIRATRACSNFKYGIFGRCPILCMVAALQDHTIGFMPIRATRACSDFNHGIFDEERLIKASISLKLILQPRTNPRNDRDNSLDQKEPAQHTVGSRNYVPHKGANYTGTKKKKSGRSNLNPSWSNPASASPTDIDRHPIKRSPALTRKSGQPKIHPAALAFLKAERAGGKTESSTFASVHPQNETKRKKETPQERKEGRKANAKPASSGPRPSTKGEGESVNLRERMQDRRPRASRDEKLERRTRAPKRQSERRRKEGQKGRKEVQTKRYGKRLGTGTGTLLLPLGVVVAVCPIWRCYSTHESRPRRQPGLSRIHTGASGLGGERENEGTKAHARSSNTLRPPPLPHSHRLHATCGIPGKRPQQHLARALAHKRVLVDRIDVHPAREPRPRRGGQDDTPSPSPPGNLEPRGATLKRARPRSRSRRSSPRALEAEAVATDATNAASPKPQGKRGNEGSSALQKCAKRQNEEAASTSQERGGGRERTRGVPKETKKGRTRTQDKITSNAEEAERSPSENEKKGSEERGVFGPAFTFAWLALTVRLHGQPDTQFYGARVVSTSQKNNKWGKKRRKKGY</sequence>
<feature type="compositionally biased region" description="Basic and acidic residues" evidence="1">
    <location>
        <begin position="580"/>
        <end position="602"/>
    </location>
</feature>
<keyword evidence="4" id="KW-1185">Reference proteome</keyword>
<gene>
    <name evidence="3" type="ORF">B0H16DRAFT_1461380</name>
</gene>
<reference evidence="3" key="1">
    <citation type="submission" date="2023-03" db="EMBL/GenBank/DDBJ databases">
        <title>Massive genome expansion in bonnet fungi (Mycena s.s.) driven by repeated elements and novel gene families across ecological guilds.</title>
        <authorList>
            <consortium name="Lawrence Berkeley National Laboratory"/>
            <person name="Harder C.B."/>
            <person name="Miyauchi S."/>
            <person name="Viragh M."/>
            <person name="Kuo A."/>
            <person name="Thoen E."/>
            <person name="Andreopoulos B."/>
            <person name="Lu D."/>
            <person name="Skrede I."/>
            <person name="Drula E."/>
            <person name="Henrissat B."/>
            <person name="Morin E."/>
            <person name="Kohler A."/>
            <person name="Barry K."/>
            <person name="LaButti K."/>
            <person name="Morin E."/>
            <person name="Salamov A."/>
            <person name="Lipzen A."/>
            <person name="Mereny Z."/>
            <person name="Hegedus B."/>
            <person name="Baldrian P."/>
            <person name="Stursova M."/>
            <person name="Weitz H."/>
            <person name="Taylor A."/>
            <person name="Grigoriev I.V."/>
            <person name="Nagy L.G."/>
            <person name="Martin F."/>
            <person name="Kauserud H."/>
        </authorList>
    </citation>
    <scope>NUCLEOTIDE SEQUENCE</scope>
    <source>
        <strain evidence="3">CBHHK182m</strain>
    </source>
</reference>
<protein>
    <submittedName>
        <fullName evidence="3">Uncharacterized protein</fullName>
    </submittedName>
</protein>
<feature type="compositionally biased region" description="Basic and acidic residues" evidence="1">
    <location>
        <begin position="476"/>
        <end position="496"/>
    </location>
</feature>
<feature type="compositionally biased region" description="Basic and acidic residues" evidence="1">
    <location>
        <begin position="176"/>
        <end position="190"/>
    </location>
</feature>
<dbReference type="AlphaFoldDB" id="A0AAD7IR99"/>
<feature type="compositionally biased region" description="Basic and acidic residues" evidence="1">
    <location>
        <begin position="355"/>
        <end position="368"/>
    </location>
</feature>
<organism evidence="3 4">
    <name type="scientific">Mycena metata</name>
    <dbReference type="NCBI Taxonomy" id="1033252"/>
    <lineage>
        <taxon>Eukaryota</taxon>
        <taxon>Fungi</taxon>
        <taxon>Dikarya</taxon>
        <taxon>Basidiomycota</taxon>
        <taxon>Agaricomycotina</taxon>
        <taxon>Agaricomycetes</taxon>
        <taxon>Agaricomycetidae</taxon>
        <taxon>Agaricales</taxon>
        <taxon>Marasmiineae</taxon>
        <taxon>Mycenaceae</taxon>
        <taxon>Mycena</taxon>
    </lineage>
</organism>
<dbReference type="EMBL" id="JARKIB010000071">
    <property type="protein sequence ID" value="KAJ7748876.1"/>
    <property type="molecule type" value="Genomic_DNA"/>
</dbReference>
<feature type="compositionally biased region" description="Low complexity" evidence="1">
    <location>
        <begin position="218"/>
        <end position="232"/>
    </location>
</feature>
<name>A0AAD7IR99_9AGAR</name>
<proteinExistence type="predicted"/>
<feature type="compositionally biased region" description="Basic and acidic residues" evidence="1">
    <location>
        <begin position="610"/>
        <end position="627"/>
    </location>
</feature>
<keyword evidence="2" id="KW-0732">Signal</keyword>
<feature type="compositionally biased region" description="Polar residues" evidence="1">
    <location>
        <begin position="272"/>
        <end position="283"/>
    </location>
</feature>
<feature type="compositionally biased region" description="Basic residues" evidence="1">
    <location>
        <begin position="514"/>
        <end position="528"/>
    </location>
</feature>
<evidence type="ECO:0000256" key="2">
    <source>
        <dbReference type="SAM" id="SignalP"/>
    </source>
</evidence>
<comment type="caution">
    <text evidence="3">The sequence shown here is derived from an EMBL/GenBank/DDBJ whole genome shotgun (WGS) entry which is preliminary data.</text>
</comment>
<evidence type="ECO:0000256" key="1">
    <source>
        <dbReference type="SAM" id="MobiDB-lite"/>
    </source>
</evidence>
<dbReference type="Proteomes" id="UP001215598">
    <property type="component" value="Unassembled WGS sequence"/>
</dbReference>
<evidence type="ECO:0000313" key="4">
    <source>
        <dbReference type="Proteomes" id="UP001215598"/>
    </source>
</evidence>
<feature type="compositionally biased region" description="Basic and acidic residues" evidence="1">
    <location>
        <begin position="315"/>
        <end position="345"/>
    </location>
</feature>
<accession>A0AAD7IR99</accession>
<feature type="chain" id="PRO_5041987310" evidence="2">
    <location>
        <begin position="30"/>
        <end position="676"/>
    </location>
</feature>
<feature type="region of interest" description="Disordered" evidence="1">
    <location>
        <begin position="270"/>
        <end position="380"/>
    </location>
</feature>
<evidence type="ECO:0000313" key="3">
    <source>
        <dbReference type="EMBL" id="KAJ7748876.1"/>
    </source>
</evidence>